<evidence type="ECO:0000313" key="4">
    <source>
        <dbReference type="WBParaSite" id="EVEC_0000220101-mRNA-1"/>
    </source>
</evidence>
<proteinExistence type="predicted"/>
<keyword evidence="1" id="KW-0472">Membrane</keyword>
<evidence type="ECO:0000313" key="3">
    <source>
        <dbReference type="Proteomes" id="UP000274131"/>
    </source>
</evidence>
<protein>
    <submittedName>
        <fullName evidence="4">7TM_GPCR_Srx domain-containing protein</fullName>
    </submittedName>
</protein>
<feature type="transmembrane region" description="Helical" evidence="1">
    <location>
        <begin position="135"/>
        <end position="157"/>
    </location>
</feature>
<keyword evidence="3" id="KW-1185">Reference proteome</keyword>
<feature type="transmembrane region" description="Helical" evidence="1">
    <location>
        <begin position="206"/>
        <end position="230"/>
    </location>
</feature>
<sequence>MIDDDFEGVTFSHLIFKSRLYDALGTCVIILNCLILTVICTDNFLKRKMINGVAYLVSGVGREIAVRYDHYNRYIPVWKCMTTKPWPVLLLIGGISFFKYSILVWITLAYVSSYYSNSKTDSLCSVLESAGDEFGTLNFSSMALFYAVATILTFRVFQITKNSNAVNKSEIRRQKLLLTIDFISLLQVAIPSVLLILDLWRLIDLSFFQIASYILYGSSSLWKILIYVIFRPDFRNRLFRILHIRRIDHGTFKSEISRSKIINSSVLMTVQLD</sequence>
<dbReference type="EMBL" id="UXUI01007286">
    <property type="protein sequence ID" value="VDD86773.1"/>
    <property type="molecule type" value="Genomic_DNA"/>
</dbReference>
<dbReference type="AlphaFoldDB" id="A0A0N4UXE2"/>
<evidence type="ECO:0000313" key="2">
    <source>
        <dbReference type="EMBL" id="VDD86773.1"/>
    </source>
</evidence>
<dbReference type="WBParaSite" id="EVEC_0000220101-mRNA-1">
    <property type="protein sequence ID" value="EVEC_0000220101-mRNA-1"/>
    <property type="gene ID" value="EVEC_0000220101"/>
</dbReference>
<name>A0A0N4UXE2_ENTVE</name>
<accession>A0A0N4UXE2</accession>
<dbReference type="Gene3D" id="1.20.1070.10">
    <property type="entry name" value="Rhodopsin 7-helix transmembrane proteins"/>
    <property type="match status" value="1"/>
</dbReference>
<feature type="transmembrane region" description="Helical" evidence="1">
    <location>
        <begin position="20"/>
        <end position="40"/>
    </location>
</feature>
<keyword evidence="1" id="KW-1133">Transmembrane helix</keyword>
<dbReference type="Proteomes" id="UP000274131">
    <property type="component" value="Unassembled WGS sequence"/>
</dbReference>
<keyword evidence="1" id="KW-0812">Transmembrane</keyword>
<feature type="transmembrane region" description="Helical" evidence="1">
    <location>
        <begin position="88"/>
        <end position="115"/>
    </location>
</feature>
<evidence type="ECO:0000256" key="1">
    <source>
        <dbReference type="SAM" id="Phobius"/>
    </source>
</evidence>
<dbReference type="OrthoDB" id="5862640at2759"/>
<reference evidence="4" key="1">
    <citation type="submission" date="2017-02" db="UniProtKB">
        <authorList>
            <consortium name="WormBaseParasite"/>
        </authorList>
    </citation>
    <scope>IDENTIFICATION</scope>
</reference>
<reference evidence="2 3" key="2">
    <citation type="submission" date="2018-10" db="EMBL/GenBank/DDBJ databases">
        <authorList>
            <consortium name="Pathogen Informatics"/>
        </authorList>
    </citation>
    <scope>NUCLEOTIDE SEQUENCE [LARGE SCALE GENOMIC DNA]</scope>
</reference>
<organism evidence="4">
    <name type="scientific">Enterobius vermicularis</name>
    <name type="common">Human pinworm</name>
    <dbReference type="NCBI Taxonomy" id="51028"/>
    <lineage>
        <taxon>Eukaryota</taxon>
        <taxon>Metazoa</taxon>
        <taxon>Ecdysozoa</taxon>
        <taxon>Nematoda</taxon>
        <taxon>Chromadorea</taxon>
        <taxon>Rhabditida</taxon>
        <taxon>Spirurina</taxon>
        <taxon>Oxyuridomorpha</taxon>
        <taxon>Oxyuroidea</taxon>
        <taxon>Oxyuridae</taxon>
        <taxon>Enterobius</taxon>
    </lineage>
</organism>
<dbReference type="SUPFAM" id="SSF81321">
    <property type="entry name" value="Family A G protein-coupled receptor-like"/>
    <property type="match status" value="1"/>
</dbReference>
<gene>
    <name evidence="2" type="ORF">EVEC_LOCUS1916</name>
</gene>
<feature type="transmembrane region" description="Helical" evidence="1">
    <location>
        <begin position="178"/>
        <end position="200"/>
    </location>
</feature>